<reference evidence="2" key="1">
    <citation type="submission" date="2022-06" db="EMBL/GenBank/DDBJ databases">
        <authorList>
            <person name="Berger JAMES D."/>
            <person name="Berger JAMES D."/>
        </authorList>
    </citation>
    <scope>NUCLEOTIDE SEQUENCE [LARGE SCALE GENOMIC DNA]</scope>
</reference>
<evidence type="ECO:0000313" key="2">
    <source>
        <dbReference type="Proteomes" id="UP000050795"/>
    </source>
</evidence>
<feature type="signal peptide" evidence="1">
    <location>
        <begin position="1"/>
        <end position="18"/>
    </location>
</feature>
<evidence type="ECO:0000256" key="1">
    <source>
        <dbReference type="SAM" id="SignalP"/>
    </source>
</evidence>
<accession>A0AA85J2B8</accession>
<evidence type="ECO:0000313" key="3">
    <source>
        <dbReference type="WBParaSite" id="TREG1_136910.1"/>
    </source>
</evidence>
<dbReference type="AlphaFoldDB" id="A0AA85J2B8"/>
<protein>
    <submittedName>
        <fullName evidence="3">Uncharacterized protein</fullName>
    </submittedName>
</protein>
<sequence>MNFCKTLLLLICISCVIHQNDCGNKQQKSTEPPKPKIVITRERANEFLEAEFKCMNDNLQAQRKRSPEIFSKFTF</sequence>
<name>A0AA85J2B8_TRIRE</name>
<organism evidence="2 3">
    <name type="scientific">Trichobilharzia regenti</name>
    <name type="common">Nasal bird schistosome</name>
    <dbReference type="NCBI Taxonomy" id="157069"/>
    <lineage>
        <taxon>Eukaryota</taxon>
        <taxon>Metazoa</taxon>
        <taxon>Spiralia</taxon>
        <taxon>Lophotrochozoa</taxon>
        <taxon>Platyhelminthes</taxon>
        <taxon>Trematoda</taxon>
        <taxon>Digenea</taxon>
        <taxon>Strigeidida</taxon>
        <taxon>Schistosomatoidea</taxon>
        <taxon>Schistosomatidae</taxon>
        <taxon>Trichobilharzia</taxon>
    </lineage>
</organism>
<proteinExistence type="predicted"/>
<keyword evidence="1" id="KW-0732">Signal</keyword>
<keyword evidence="2" id="KW-1185">Reference proteome</keyword>
<dbReference type="WBParaSite" id="TREG1_136910.1">
    <property type="protein sequence ID" value="TREG1_136910.1"/>
    <property type="gene ID" value="TREG1_136910"/>
</dbReference>
<reference evidence="3" key="2">
    <citation type="submission" date="2023-11" db="UniProtKB">
        <authorList>
            <consortium name="WormBaseParasite"/>
        </authorList>
    </citation>
    <scope>IDENTIFICATION</scope>
</reference>
<feature type="chain" id="PRO_5041686169" evidence="1">
    <location>
        <begin position="19"/>
        <end position="75"/>
    </location>
</feature>
<dbReference type="Proteomes" id="UP000050795">
    <property type="component" value="Unassembled WGS sequence"/>
</dbReference>